<sequence>MNIFVVEDERWALAELEQMMQAQYGARHRIHAFDNGDDALTAVGRLRPSLVLTDINMPGIDGLELIEELAKLDSSIKCIILSVHDEFEYARQSMRFGVGEYLLKPVKKEALFQAIDHALVHIEEERRRRSEWFAGSLAQMLLSEEVRLERAEIEREVNRSMYGMVLLSIGSKDTPPIWRQVDQEIHSLEQQLQYGGDPERAMVSVDLDARHRLLLLPMLPAEESLLRSALPHLFDRLKRLNAHLQMAFAVKKEKEPVRSLFLQLKQCIEEQAVFGMSAYLIPGMKRQEADLLKVWDKVRAMDVHYRKGDLLKGHQVLDCIIEELTQKRVTRHQLKLFVQDMLFSLHYRLAASSGGLVSWTDWQEDLRSLNGCTSYAELTQWLQEKLVDLYCGHEPQDENPKGLVPMLLQHIHRHYQNNISLQQFACDHHISLGYLSRMFKSQTGTTFSEYITGYRIRKAKELLSGGVDRLQEVSQLVGYEDTKHFSALFKKYVGQTPMAYARENSAIRKNSPL</sequence>
<feature type="modified residue" description="4-aspartylphosphate" evidence="4">
    <location>
        <position position="54"/>
    </location>
</feature>
<dbReference type="PROSITE" id="PS50110">
    <property type="entry name" value="RESPONSE_REGULATORY"/>
    <property type="match status" value="1"/>
</dbReference>
<dbReference type="Proteomes" id="UP001597180">
    <property type="component" value="Unassembled WGS sequence"/>
</dbReference>
<dbReference type="SUPFAM" id="SSF46689">
    <property type="entry name" value="Homeodomain-like"/>
    <property type="match status" value="2"/>
</dbReference>
<keyword evidence="2" id="KW-0238">DNA-binding</keyword>
<evidence type="ECO:0000259" key="5">
    <source>
        <dbReference type="PROSITE" id="PS01124"/>
    </source>
</evidence>
<dbReference type="Pfam" id="PF12833">
    <property type="entry name" value="HTH_18"/>
    <property type="match status" value="1"/>
</dbReference>
<dbReference type="SMART" id="SM00448">
    <property type="entry name" value="REC"/>
    <property type="match status" value="1"/>
</dbReference>
<dbReference type="PROSITE" id="PS01124">
    <property type="entry name" value="HTH_ARAC_FAMILY_2"/>
    <property type="match status" value="1"/>
</dbReference>
<evidence type="ECO:0000256" key="2">
    <source>
        <dbReference type="ARBA" id="ARBA00023125"/>
    </source>
</evidence>
<evidence type="ECO:0000259" key="6">
    <source>
        <dbReference type="PROSITE" id="PS50110"/>
    </source>
</evidence>
<dbReference type="PANTHER" id="PTHR43280:SF2">
    <property type="entry name" value="HTH-TYPE TRANSCRIPTIONAL REGULATOR EXSA"/>
    <property type="match status" value="1"/>
</dbReference>
<dbReference type="PROSITE" id="PS00041">
    <property type="entry name" value="HTH_ARAC_FAMILY_1"/>
    <property type="match status" value="1"/>
</dbReference>
<organism evidence="7 8">
    <name type="scientific">Paenibacillus vulneris</name>
    <dbReference type="NCBI Taxonomy" id="1133364"/>
    <lineage>
        <taxon>Bacteria</taxon>
        <taxon>Bacillati</taxon>
        <taxon>Bacillota</taxon>
        <taxon>Bacilli</taxon>
        <taxon>Bacillales</taxon>
        <taxon>Paenibacillaceae</taxon>
        <taxon>Paenibacillus</taxon>
    </lineage>
</organism>
<feature type="domain" description="HTH araC/xylS-type" evidence="5">
    <location>
        <begin position="405"/>
        <end position="503"/>
    </location>
</feature>
<reference evidence="8" key="1">
    <citation type="journal article" date="2019" name="Int. J. Syst. Evol. Microbiol.">
        <title>The Global Catalogue of Microorganisms (GCM) 10K type strain sequencing project: providing services to taxonomists for standard genome sequencing and annotation.</title>
        <authorList>
            <consortium name="The Broad Institute Genomics Platform"/>
            <consortium name="The Broad Institute Genome Sequencing Center for Infectious Disease"/>
            <person name="Wu L."/>
            <person name="Ma J."/>
        </authorList>
    </citation>
    <scope>NUCLEOTIDE SEQUENCE [LARGE SCALE GENOMIC DNA]</scope>
    <source>
        <strain evidence="8">CCUG 53270</strain>
    </source>
</reference>
<name>A0ABW3UKR7_9BACL</name>
<keyword evidence="3" id="KW-0804">Transcription</keyword>
<evidence type="ECO:0000256" key="3">
    <source>
        <dbReference type="ARBA" id="ARBA00023163"/>
    </source>
</evidence>
<dbReference type="SUPFAM" id="SSF52172">
    <property type="entry name" value="CheY-like"/>
    <property type="match status" value="1"/>
</dbReference>
<proteinExistence type="predicted"/>
<accession>A0ABW3UKR7</accession>
<feature type="domain" description="Response regulatory" evidence="6">
    <location>
        <begin position="2"/>
        <end position="119"/>
    </location>
</feature>
<dbReference type="Pfam" id="PF00072">
    <property type="entry name" value="Response_reg"/>
    <property type="match status" value="1"/>
</dbReference>
<dbReference type="InterPro" id="IPR001789">
    <property type="entry name" value="Sig_transdc_resp-reg_receiver"/>
</dbReference>
<dbReference type="CDD" id="cd17536">
    <property type="entry name" value="REC_YesN-like"/>
    <property type="match status" value="1"/>
</dbReference>
<evidence type="ECO:0000313" key="7">
    <source>
        <dbReference type="EMBL" id="MFD1221562.1"/>
    </source>
</evidence>
<gene>
    <name evidence="7" type="ORF">ACFQ4B_15705</name>
</gene>
<dbReference type="EMBL" id="JBHTLU010000019">
    <property type="protein sequence ID" value="MFD1221562.1"/>
    <property type="molecule type" value="Genomic_DNA"/>
</dbReference>
<evidence type="ECO:0000256" key="4">
    <source>
        <dbReference type="PROSITE-ProRule" id="PRU00169"/>
    </source>
</evidence>
<dbReference type="Gene3D" id="1.10.10.60">
    <property type="entry name" value="Homeodomain-like"/>
    <property type="match status" value="2"/>
</dbReference>
<keyword evidence="4" id="KW-0597">Phosphoprotein</keyword>
<keyword evidence="1" id="KW-0805">Transcription regulation</keyword>
<protein>
    <submittedName>
        <fullName evidence="7">Response regulator</fullName>
    </submittedName>
</protein>
<dbReference type="InterPro" id="IPR011006">
    <property type="entry name" value="CheY-like_superfamily"/>
</dbReference>
<comment type="caution">
    <text evidence="7">The sequence shown here is derived from an EMBL/GenBank/DDBJ whole genome shotgun (WGS) entry which is preliminary data.</text>
</comment>
<dbReference type="Gene3D" id="3.40.50.2300">
    <property type="match status" value="1"/>
</dbReference>
<dbReference type="InterPro" id="IPR018060">
    <property type="entry name" value="HTH_AraC"/>
</dbReference>
<dbReference type="PANTHER" id="PTHR43280">
    <property type="entry name" value="ARAC-FAMILY TRANSCRIPTIONAL REGULATOR"/>
    <property type="match status" value="1"/>
</dbReference>
<keyword evidence="8" id="KW-1185">Reference proteome</keyword>
<dbReference type="SMART" id="SM00342">
    <property type="entry name" value="HTH_ARAC"/>
    <property type="match status" value="1"/>
</dbReference>
<dbReference type="InterPro" id="IPR018062">
    <property type="entry name" value="HTH_AraC-typ_CS"/>
</dbReference>
<evidence type="ECO:0000313" key="8">
    <source>
        <dbReference type="Proteomes" id="UP001597180"/>
    </source>
</evidence>
<evidence type="ECO:0000256" key="1">
    <source>
        <dbReference type="ARBA" id="ARBA00023015"/>
    </source>
</evidence>
<dbReference type="RefSeq" id="WP_345585601.1">
    <property type="nucleotide sequence ID" value="NZ_BAABJG010000003.1"/>
</dbReference>
<dbReference type="InterPro" id="IPR009057">
    <property type="entry name" value="Homeodomain-like_sf"/>
</dbReference>